<dbReference type="Proteomes" id="UP001601442">
    <property type="component" value="Unassembled WGS sequence"/>
</dbReference>
<name>A0ABW6NYV6_9NOCA</name>
<dbReference type="Pfam" id="PF13577">
    <property type="entry name" value="SnoaL_4"/>
    <property type="match status" value="1"/>
</dbReference>
<reference evidence="2 3" key="1">
    <citation type="submission" date="2024-10" db="EMBL/GenBank/DDBJ databases">
        <title>The Natural Products Discovery Center: Release of the First 8490 Sequenced Strains for Exploring Actinobacteria Biosynthetic Diversity.</title>
        <authorList>
            <person name="Kalkreuter E."/>
            <person name="Kautsar S.A."/>
            <person name="Yang D."/>
            <person name="Bader C.D."/>
            <person name="Teijaro C.N."/>
            <person name="Fluegel L."/>
            <person name="Davis C.M."/>
            <person name="Simpson J.R."/>
            <person name="Lauterbach L."/>
            <person name="Steele A.D."/>
            <person name="Gui C."/>
            <person name="Meng S."/>
            <person name="Li G."/>
            <person name="Viehrig K."/>
            <person name="Ye F."/>
            <person name="Su P."/>
            <person name="Kiefer A.F."/>
            <person name="Nichols A."/>
            <person name="Cepeda A.J."/>
            <person name="Yan W."/>
            <person name="Fan B."/>
            <person name="Jiang Y."/>
            <person name="Adhikari A."/>
            <person name="Zheng C.-J."/>
            <person name="Schuster L."/>
            <person name="Cowan T.M."/>
            <person name="Smanski M.J."/>
            <person name="Chevrette M.G."/>
            <person name="De Carvalho L.P.S."/>
            <person name="Shen B."/>
        </authorList>
    </citation>
    <scope>NUCLEOTIDE SEQUENCE [LARGE SCALE GENOMIC DNA]</scope>
    <source>
        <strain evidence="2 3">NPDC004119</strain>
    </source>
</reference>
<feature type="domain" description="SnoaL-like" evidence="1">
    <location>
        <begin position="8"/>
        <end position="134"/>
    </location>
</feature>
<proteinExistence type="predicted"/>
<keyword evidence="3" id="KW-1185">Reference proteome</keyword>
<dbReference type="Gene3D" id="3.10.450.50">
    <property type="match status" value="1"/>
</dbReference>
<dbReference type="InterPro" id="IPR032710">
    <property type="entry name" value="NTF2-like_dom_sf"/>
</dbReference>
<dbReference type="InterPro" id="IPR037401">
    <property type="entry name" value="SnoaL-like"/>
</dbReference>
<dbReference type="EMBL" id="JBIAMT010000002">
    <property type="protein sequence ID" value="MFF0496362.1"/>
    <property type="molecule type" value="Genomic_DNA"/>
</dbReference>
<dbReference type="RefSeq" id="WP_387391503.1">
    <property type="nucleotide sequence ID" value="NZ_JBIAMT010000002.1"/>
</dbReference>
<dbReference type="SUPFAM" id="SSF54427">
    <property type="entry name" value="NTF2-like"/>
    <property type="match status" value="1"/>
</dbReference>
<evidence type="ECO:0000313" key="3">
    <source>
        <dbReference type="Proteomes" id="UP001601442"/>
    </source>
</evidence>
<organism evidence="2 3">
    <name type="scientific">Nocardia aobensis</name>
    <dbReference type="NCBI Taxonomy" id="257277"/>
    <lineage>
        <taxon>Bacteria</taxon>
        <taxon>Bacillati</taxon>
        <taxon>Actinomycetota</taxon>
        <taxon>Actinomycetes</taxon>
        <taxon>Mycobacteriales</taxon>
        <taxon>Nocardiaceae</taxon>
        <taxon>Nocardia</taxon>
    </lineage>
</organism>
<comment type="caution">
    <text evidence="2">The sequence shown here is derived from an EMBL/GenBank/DDBJ whole genome shotgun (WGS) entry which is preliminary data.</text>
</comment>
<protein>
    <submittedName>
        <fullName evidence="2">Nuclear transport factor 2 family protein</fullName>
    </submittedName>
</protein>
<sequence>MSDPRIGELLDRAEIAQLSYRYALAIDTKNFDALDDVFTADAYIDYRDMGGIAGQYPEVKLWLREALAWFSGMLHITTKQIITLDGDRATARSICLAPMGLRREGRKDHLQLHGLWYHDDYRRTTSGWRIAARREEKVLSD</sequence>
<accession>A0ABW6NYV6</accession>
<evidence type="ECO:0000259" key="1">
    <source>
        <dbReference type="Pfam" id="PF13577"/>
    </source>
</evidence>
<gene>
    <name evidence="2" type="ORF">ACFYU5_08160</name>
</gene>
<evidence type="ECO:0000313" key="2">
    <source>
        <dbReference type="EMBL" id="MFF0496362.1"/>
    </source>
</evidence>